<keyword evidence="3" id="KW-1185">Reference proteome</keyword>
<evidence type="ECO:0000313" key="2">
    <source>
        <dbReference type="EMBL" id="KKB36597.1"/>
    </source>
</evidence>
<feature type="domain" description="ASCH" evidence="1">
    <location>
        <begin position="27"/>
        <end position="145"/>
    </location>
</feature>
<reference evidence="2" key="1">
    <citation type="submission" date="2015-02" db="EMBL/GenBank/DDBJ databases">
        <title>Genome Assembly of Bacillaceae bacterium MTCC 8252.</title>
        <authorList>
            <person name="Verma A."/>
            <person name="Khatri I."/>
            <person name="Mual P."/>
            <person name="Subramanian S."/>
            <person name="Krishnamurthi S."/>
        </authorList>
    </citation>
    <scope>NUCLEOTIDE SEQUENCE [LARGE SCALE GENOMIC DNA]</scope>
    <source>
        <strain evidence="2">MTCC 8252</strain>
    </source>
</reference>
<dbReference type="PIRSF" id="PIRSF021320">
    <property type="entry name" value="DUF984"/>
    <property type="match status" value="1"/>
</dbReference>
<dbReference type="InterPro" id="IPR009326">
    <property type="entry name" value="DUF984"/>
</dbReference>
<dbReference type="InterPro" id="IPR007374">
    <property type="entry name" value="ASCH_domain"/>
</dbReference>
<protein>
    <recommendedName>
        <fullName evidence="1">ASCH domain-containing protein</fullName>
    </recommendedName>
</protein>
<evidence type="ECO:0000259" key="1">
    <source>
        <dbReference type="SMART" id="SM01022"/>
    </source>
</evidence>
<dbReference type="Proteomes" id="UP000031563">
    <property type="component" value="Unassembled WGS sequence"/>
</dbReference>
<dbReference type="SUPFAM" id="SSF88697">
    <property type="entry name" value="PUA domain-like"/>
    <property type="match status" value="1"/>
</dbReference>
<dbReference type="RefSeq" id="WP_040036193.1">
    <property type="nucleotide sequence ID" value="NZ_JWIQ02000002.1"/>
</dbReference>
<dbReference type="AlphaFoldDB" id="A0A0F5HUT0"/>
<gene>
    <name evidence="2" type="ORF">QY95_03106</name>
</gene>
<dbReference type="Gene3D" id="3.10.400.10">
    <property type="entry name" value="Sulfate adenylyltransferase"/>
    <property type="match status" value="1"/>
</dbReference>
<dbReference type="PANTHER" id="PTHR39203:SF1">
    <property type="entry name" value="CYTOPLASMIC PROTEIN"/>
    <property type="match status" value="1"/>
</dbReference>
<dbReference type="Pfam" id="PF04266">
    <property type="entry name" value="ASCH"/>
    <property type="match status" value="1"/>
</dbReference>
<sequence>MKTAIDSFWEACCKENDLTNESYTDAFPFGASADWLAQLVAEGKKTATTSGYVFYELEDEPLPKKGQYYIVLNSRDEPVAVIQIENVEVRPMNEVTEEFALREGEGDYKDWREAHETFFTEELAKYQLTFTPDMPVVCETFKVVCRA</sequence>
<dbReference type="SMART" id="SM01022">
    <property type="entry name" value="ASCH"/>
    <property type="match status" value="1"/>
</dbReference>
<proteinExistence type="predicted"/>
<evidence type="ECO:0000313" key="3">
    <source>
        <dbReference type="Proteomes" id="UP000031563"/>
    </source>
</evidence>
<organism evidence="2 3">
    <name type="scientific">Bacillus thermotolerans</name>
    <name type="common">Quasibacillus thermotolerans</name>
    <dbReference type="NCBI Taxonomy" id="1221996"/>
    <lineage>
        <taxon>Bacteria</taxon>
        <taxon>Bacillati</taxon>
        <taxon>Bacillota</taxon>
        <taxon>Bacilli</taxon>
        <taxon>Bacillales</taxon>
        <taxon>Bacillaceae</taxon>
        <taxon>Bacillus</taxon>
    </lineage>
</organism>
<dbReference type="PANTHER" id="PTHR39203">
    <property type="entry name" value="CYTOPLASMIC PROTEIN-RELATED"/>
    <property type="match status" value="1"/>
</dbReference>
<name>A0A0F5HUT0_BACTR</name>
<dbReference type="InterPro" id="IPR015947">
    <property type="entry name" value="PUA-like_sf"/>
</dbReference>
<dbReference type="STRING" id="1221996.QY95_03106"/>
<dbReference type="EMBL" id="JWIR02000060">
    <property type="protein sequence ID" value="KKB36597.1"/>
    <property type="molecule type" value="Genomic_DNA"/>
</dbReference>
<comment type="caution">
    <text evidence="2">The sequence shown here is derived from an EMBL/GenBank/DDBJ whole genome shotgun (WGS) entry which is preliminary data.</text>
</comment>
<accession>A0A0F5HUT0</accession>
<dbReference type="CDD" id="cd06553">
    <property type="entry name" value="ASCH_Ef3133_like"/>
    <property type="match status" value="1"/>
</dbReference>
<dbReference type="OrthoDB" id="9807542at2"/>